<dbReference type="Pfam" id="PF12644">
    <property type="entry name" value="DUF3782"/>
    <property type="match status" value="1"/>
</dbReference>
<dbReference type="PANTHER" id="PTHR38753:SF1">
    <property type="entry name" value="SLR1441 PROTEIN"/>
    <property type="match status" value="1"/>
</dbReference>
<proteinExistence type="predicted"/>
<sequence length="186" mass="20875">MSAVADDIWAILRELAQSQKETDRKFQDTDKKFQDTDRKIKEVTASIGRLGNRLGDFIEDAVRPAAVRLFQKRGIDVHEVHQSVSSQRGNEGIEIDLLVVNNSEIVAIECKSNLSVDDVNEHLVRLAKLKKLLPAYADKQVIGAVASMVIEDNVAQYAYRKGLYVIGQSGDHLEIRNIEPFDATVW</sequence>
<protein>
    <submittedName>
        <fullName evidence="1">DUF3782 domain-containing protein</fullName>
    </submittedName>
</protein>
<dbReference type="EMBL" id="CP044205">
    <property type="protein sequence ID" value="QFY41407.1"/>
    <property type="molecule type" value="Genomic_DNA"/>
</dbReference>
<dbReference type="InterPro" id="IPR011335">
    <property type="entry name" value="Restrct_endonuc-II-like"/>
</dbReference>
<name>A0A5Q0BGV3_9GAMM</name>
<dbReference type="InterPro" id="IPR024271">
    <property type="entry name" value="DUF3782"/>
</dbReference>
<evidence type="ECO:0000313" key="2">
    <source>
        <dbReference type="Proteomes" id="UP000325755"/>
    </source>
</evidence>
<evidence type="ECO:0000313" key="1">
    <source>
        <dbReference type="EMBL" id="QFY41407.1"/>
    </source>
</evidence>
<dbReference type="PANTHER" id="PTHR38753">
    <property type="entry name" value="SLR1441 PROTEIN"/>
    <property type="match status" value="1"/>
</dbReference>
<reference evidence="1 2" key="1">
    <citation type="submission" date="2019-09" db="EMBL/GenBank/DDBJ databases">
        <title>Ecophysiology of the spiral-shaped methanotroph Methylospira mobilis as revealed by the complete genome sequence.</title>
        <authorList>
            <person name="Oshkin I.Y."/>
            <person name="Dedysh S.N."/>
            <person name="Miroshnikov K."/>
            <person name="Danilova O.V."/>
            <person name="Hakobyan A."/>
            <person name="Liesack W."/>
        </authorList>
    </citation>
    <scope>NUCLEOTIDE SEQUENCE [LARGE SCALE GENOMIC DNA]</scope>
    <source>
        <strain evidence="1 2">Shm1</strain>
    </source>
</reference>
<dbReference type="Proteomes" id="UP000325755">
    <property type="component" value="Chromosome"/>
</dbReference>
<dbReference type="AlphaFoldDB" id="A0A5Q0BGV3"/>
<accession>A0A5Q0BGV3</accession>
<keyword evidence="2" id="KW-1185">Reference proteome</keyword>
<dbReference type="SUPFAM" id="SSF52980">
    <property type="entry name" value="Restriction endonuclease-like"/>
    <property type="match status" value="1"/>
</dbReference>
<dbReference type="RefSeq" id="WP_153247387.1">
    <property type="nucleotide sequence ID" value="NZ_CP044205.1"/>
</dbReference>
<dbReference type="GO" id="GO:0003676">
    <property type="term" value="F:nucleic acid binding"/>
    <property type="evidence" value="ECO:0007669"/>
    <property type="project" value="InterPro"/>
</dbReference>
<gene>
    <name evidence="1" type="ORF">F6R98_01195</name>
</gene>
<dbReference type="OrthoDB" id="5623749at2"/>
<dbReference type="KEGG" id="mmob:F6R98_01195"/>
<dbReference type="InterPro" id="IPR011856">
    <property type="entry name" value="tRNA_endonuc-like_dom_sf"/>
</dbReference>
<dbReference type="InParanoid" id="A0A5Q0BGV3"/>
<dbReference type="Gene3D" id="3.40.1350.10">
    <property type="match status" value="1"/>
</dbReference>
<organism evidence="1 2">
    <name type="scientific">Candidatus Methylospira mobilis</name>
    <dbReference type="NCBI Taxonomy" id="1808979"/>
    <lineage>
        <taxon>Bacteria</taxon>
        <taxon>Pseudomonadati</taxon>
        <taxon>Pseudomonadota</taxon>
        <taxon>Gammaproteobacteria</taxon>
        <taxon>Methylococcales</taxon>
        <taxon>Methylococcaceae</taxon>
        <taxon>Candidatus Methylospira</taxon>
    </lineage>
</organism>